<dbReference type="Pfam" id="PF03177">
    <property type="entry name" value="Nucleoporin_C"/>
    <property type="match status" value="1"/>
</dbReference>
<comment type="similarity">
    <text evidence="2">Belongs to the nucleoporin Nup133 family.</text>
</comment>
<evidence type="ECO:0000259" key="10">
    <source>
        <dbReference type="Pfam" id="PF08801"/>
    </source>
</evidence>
<name>A0A8H5LXL0_9AGAR</name>
<protein>
    <submittedName>
        <fullName evidence="11">Uncharacterized protein</fullName>
    </submittedName>
</protein>
<reference evidence="11 12" key="1">
    <citation type="journal article" date="2020" name="ISME J.">
        <title>Uncovering the hidden diversity of litter-decomposition mechanisms in mushroom-forming fungi.</title>
        <authorList>
            <person name="Floudas D."/>
            <person name="Bentzer J."/>
            <person name="Ahren D."/>
            <person name="Johansson T."/>
            <person name="Persson P."/>
            <person name="Tunlid A."/>
        </authorList>
    </citation>
    <scope>NUCLEOTIDE SEQUENCE [LARGE SCALE GENOMIC DNA]</scope>
    <source>
        <strain evidence="11 12">CBS 291.85</strain>
    </source>
</reference>
<evidence type="ECO:0000256" key="1">
    <source>
        <dbReference type="ARBA" id="ARBA00004259"/>
    </source>
</evidence>
<comment type="subcellular location">
    <subcellularLocation>
        <location evidence="1">Nucleus envelope</location>
    </subcellularLocation>
</comment>
<keyword evidence="6" id="KW-0811">Translocation</keyword>
<evidence type="ECO:0000313" key="12">
    <source>
        <dbReference type="Proteomes" id="UP000559256"/>
    </source>
</evidence>
<dbReference type="Gene3D" id="2.130.10.10">
    <property type="entry name" value="YVTN repeat-like/Quinoprotein amine dehydrogenase"/>
    <property type="match status" value="1"/>
</dbReference>
<dbReference type="InterPro" id="IPR007187">
    <property type="entry name" value="Nucleoporin_Nup133/Nup155_C"/>
</dbReference>
<dbReference type="GO" id="GO:0000972">
    <property type="term" value="P:transcription-dependent tethering of RNA polymerase II gene DNA at nuclear periphery"/>
    <property type="evidence" value="ECO:0007669"/>
    <property type="project" value="TreeGrafter"/>
</dbReference>
<evidence type="ECO:0000256" key="5">
    <source>
        <dbReference type="ARBA" id="ARBA00022927"/>
    </source>
</evidence>
<feature type="compositionally biased region" description="Low complexity" evidence="8">
    <location>
        <begin position="1"/>
        <end position="11"/>
    </location>
</feature>
<dbReference type="AlphaFoldDB" id="A0A8H5LXL0"/>
<dbReference type="PANTHER" id="PTHR13405">
    <property type="entry name" value="NUCLEAR PORE COMPLEX PROTEIN NUP133"/>
    <property type="match status" value="1"/>
</dbReference>
<evidence type="ECO:0000256" key="4">
    <source>
        <dbReference type="ARBA" id="ARBA00022816"/>
    </source>
</evidence>
<proteinExistence type="inferred from homology"/>
<keyword evidence="4" id="KW-0509">mRNA transport</keyword>
<organism evidence="11 12">
    <name type="scientific">Tetrapyrgos nigripes</name>
    <dbReference type="NCBI Taxonomy" id="182062"/>
    <lineage>
        <taxon>Eukaryota</taxon>
        <taxon>Fungi</taxon>
        <taxon>Dikarya</taxon>
        <taxon>Basidiomycota</taxon>
        <taxon>Agaricomycotina</taxon>
        <taxon>Agaricomycetes</taxon>
        <taxon>Agaricomycetidae</taxon>
        <taxon>Agaricales</taxon>
        <taxon>Marasmiineae</taxon>
        <taxon>Marasmiaceae</taxon>
        <taxon>Tetrapyrgos</taxon>
    </lineage>
</organism>
<feature type="domain" description="Nucleoporin Nup133/Nup155-like C-terminal" evidence="9">
    <location>
        <begin position="817"/>
        <end position="1180"/>
    </location>
</feature>
<dbReference type="GO" id="GO:0006606">
    <property type="term" value="P:protein import into nucleus"/>
    <property type="evidence" value="ECO:0007669"/>
    <property type="project" value="TreeGrafter"/>
</dbReference>
<evidence type="ECO:0000256" key="2">
    <source>
        <dbReference type="ARBA" id="ARBA00005569"/>
    </source>
</evidence>
<keyword evidence="3" id="KW-0813">Transport</keyword>
<dbReference type="GO" id="GO:0017056">
    <property type="term" value="F:structural constituent of nuclear pore"/>
    <property type="evidence" value="ECO:0007669"/>
    <property type="project" value="InterPro"/>
</dbReference>
<dbReference type="PANTHER" id="PTHR13405:SF11">
    <property type="entry name" value="NUCLEAR PORE COMPLEX PROTEIN NUP133"/>
    <property type="match status" value="1"/>
</dbReference>
<dbReference type="GO" id="GO:0016973">
    <property type="term" value="P:poly(A)+ mRNA export from nucleus"/>
    <property type="evidence" value="ECO:0007669"/>
    <property type="project" value="TreeGrafter"/>
</dbReference>
<dbReference type="GO" id="GO:0031080">
    <property type="term" value="C:nuclear pore outer ring"/>
    <property type="evidence" value="ECO:0007669"/>
    <property type="project" value="TreeGrafter"/>
</dbReference>
<keyword evidence="5" id="KW-0653">Protein transport</keyword>
<feature type="domain" description="Nucleoporin Nup133/Nup155-like N-terminal" evidence="10">
    <location>
        <begin position="81"/>
        <end position="450"/>
    </location>
</feature>
<keyword evidence="12" id="KW-1185">Reference proteome</keyword>
<keyword evidence="7" id="KW-0539">Nucleus</keyword>
<dbReference type="EMBL" id="JAACJM010000003">
    <property type="protein sequence ID" value="KAF5373775.1"/>
    <property type="molecule type" value="Genomic_DNA"/>
</dbReference>
<evidence type="ECO:0000259" key="9">
    <source>
        <dbReference type="Pfam" id="PF03177"/>
    </source>
</evidence>
<evidence type="ECO:0000256" key="6">
    <source>
        <dbReference type="ARBA" id="ARBA00023010"/>
    </source>
</evidence>
<accession>A0A8H5LXL0</accession>
<feature type="region of interest" description="Disordered" evidence="8">
    <location>
        <begin position="1"/>
        <end position="41"/>
    </location>
</feature>
<comment type="caution">
    <text evidence="11">The sequence shown here is derived from an EMBL/GenBank/DDBJ whole genome shotgun (WGS) entry which is preliminary data.</text>
</comment>
<dbReference type="Pfam" id="PF08801">
    <property type="entry name" value="Nucleoporin_N"/>
    <property type="match status" value="1"/>
</dbReference>
<evidence type="ECO:0000256" key="8">
    <source>
        <dbReference type="SAM" id="MobiDB-lite"/>
    </source>
</evidence>
<dbReference type="SUPFAM" id="SSF117289">
    <property type="entry name" value="Nucleoporin domain"/>
    <property type="match status" value="1"/>
</dbReference>
<dbReference type="InterPro" id="IPR014908">
    <property type="entry name" value="Nucleoporin_Nup133/Nup155_N"/>
</dbReference>
<dbReference type="OrthoDB" id="103454at2759"/>
<dbReference type="Gene3D" id="1.20.58.1380">
    <property type="match status" value="1"/>
</dbReference>
<sequence length="1201" mass="134456">MATFSSSPAPRRSARLHQPATTPPRRNRPGQVGSRLNTPLRSVVNDNASLTPAMDVDSSRHGSVNSDRSFVAARAETIFAKSDQLSVSFYADLPVEVSQTLKNADFYRDLYTGEIDTVTGFALVASMQTCFVWQHALAVKGIPTCYIFACPWDYNQTSPPFHSLIPYGPGREPGLILISNTGEIRFWDSIGIGLAGGEHYSTTYLSLPSEDLVTNLLRVDPQTYVVSTTSGILIQLLLTSSGGKYHLTSRQFAKPAPSLSLSRLIPSIFSQSASTSTTSQVTAEPGNVSALALGAKSAEGSREIWALVDSRIQRWDMRLEGWEEVMLDEDVADVVRASIRRTFGDSVENDDAKMDLELLDLAIDGANKLVILVSYAGPEETSLMSMDASVRRIYALAQISLVGDMFRVESVRGIPYQSTFSSGAPMHPRIQLLPEGLLVSVQFGDAVVMCARETDYQERLELKSASDRTLGVGIMPMDSIVLVMTAATMMKVNVDIDQVLKFNSETGRAHLIKSIMTQAILYGSLPLNPLHFSFPPEVDEESLMQGAGQLSRAVLESDPELVRSSYDMGSQLKSRKERLTWLIQFINENAVLLKMSQHSRQKLAADAEKLTAALDLWIQHSDFITTVSPQHSVLNDLVYNFMFEIGEIEEGYQGDHMRAFLRRHVAELGRVLHKVPDMLKNAPQQTGRTIAELLPESNRILLNVLQSAFDYREANIGVYGLESPMIRAWTSEPGIIDAALSAFNHTTTVIESGTLSPSVKSELRLPELATVLLACIHERIDWLSSSASMEDHSMKSESLQLGEQFDTLRPQSLEILRRNGYAEAAFSLAEKYLDYRSLADLCNSETVFPPESNPYLPKIQAYVERFKEEFTTELYRWYIQHGEVRVIFAQDSMYDGYLDKFFVSNPHPSISWLHDLNKRQHEAAAVALAQAASKETNLDTRHLILSIGKLSYLAHLQESEQAADEGLLDEFHDDLDFVSVHQSLLDEFNSVLGNMRGRRSVETQLDTIVKERASKLMRTRELVHIFKNFVRELLQGKVLSIEDAVDVLTLKDNVDTPGDYATALHLLARCQLPQARKASAFRSVWRRIYLHDDWSTIGVTANITDAELSKRYQTTAFYTTLLEILPREHQPEGYETTPDAALMVPSVEEISSRWPGMPQEQISRLMEDYDDEQNILGELDVLNDVYHRVRELAAQELMWDR</sequence>
<gene>
    <name evidence="11" type="ORF">D9758_000587</name>
</gene>
<dbReference type="InterPro" id="IPR015943">
    <property type="entry name" value="WD40/YVTN_repeat-like_dom_sf"/>
</dbReference>
<dbReference type="InterPro" id="IPR037624">
    <property type="entry name" value="Nup133-like"/>
</dbReference>
<evidence type="ECO:0000256" key="3">
    <source>
        <dbReference type="ARBA" id="ARBA00022448"/>
    </source>
</evidence>
<evidence type="ECO:0000256" key="7">
    <source>
        <dbReference type="ARBA" id="ARBA00023242"/>
    </source>
</evidence>
<dbReference type="Proteomes" id="UP000559256">
    <property type="component" value="Unassembled WGS sequence"/>
</dbReference>
<evidence type="ECO:0000313" key="11">
    <source>
        <dbReference type="EMBL" id="KAF5373775.1"/>
    </source>
</evidence>